<dbReference type="Proteomes" id="UP000007947">
    <property type="component" value="Chromosome"/>
</dbReference>
<reference evidence="14 15" key="1">
    <citation type="submission" date="2011-05" db="EMBL/GenBank/DDBJ databases">
        <title>Whole genome sequence of Microlunatus phosphovorus NM-1.</title>
        <authorList>
            <person name="Hosoyama A."/>
            <person name="Sasaki K."/>
            <person name="Harada T."/>
            <person name="Igarashi R."/>
            <person name="Kawakoshi A."/>
            <person name="Sasagawa M."/>
            <person name="Fukada J."/>
            <person name="Nakamura S."/>
            <person name="Katano Y."/>
            <person name="Hanada S."/>
            <person name="Kamagata Y."/>
            <person name="Nakamura N."/>
            <person name="Yamazaki S."/>
            <person name="Fujita N."/>
        </authorList>
    </citation>
    <scope>NUCLEOTIDE SEQUENCE [LARGE SCALE GENOMIC DNA]</scope>
    <source>
        <strain evidence="15">ATCC 700054 / DSM 10555 / JCM 9379 / NBRC 101784 / NCIMB 13414 / VKM Ac-1990 / NM-1</strain>
    </source>
</reference>
<evidence type="ECO:0000256" key="5">
    <source>
        <dbReference type="ARBA" id="ARBA00022692"/>
    </source>
</evidence>
<dbReference type="SUPFAM" id="SSF90123">
    <property type="entry name" value="ABC transporter transmembrane region"/>
    <property type="match status" value="1"/>
</dbReference>
<evidence type="ECO:0000313" key="15">
    <source>
        <dbReference type="Proteomes" id="UP000007947"/>
    </source>
</evidence>
<evidence type="ECO:0000256" key="4">
    <source>
        <dbReference type="ARBA" id="ARBA00022519"/>
    </source>
</evidence>
<evidence type="ECO:0000259" key="13">
    <source>
        <dbReference type="PROSITE" id="PS50929"/>
    </source>
</evidence>
<dbReference type="Gene3D" id="1.20.1560.10">
    <property type="entry name" value="ABC transporter type 1, transmembrane domain"/>
    <property type="match status" value="1"/>
</dbReference>
<dbReference type="GO" id="GO:0005524">
    <property type="term" value="F:ATP binding"/>
    <property type="evidence" value="ECO:0007669"/>
    <property type="project" value="UniProtKB-KW"/>
</dbReference>
<dbReference type="FunFam" id="3.40.50.300:FF:000221">
    <property type="entry name" value="Multidrug ABC transporter ATP-binding protein"/>
    <property type="match status" value="1"/>
</dbReference>
<keyword evidence="4" id="KW-0997">Cell inner membrane</keyword>
<dbReference type="InterPro" id="IPR011527">
    <property type="entry name" value="ABC1_TM_dom"/>
</dbReference>
<dbReference type="PANTHER" id="PTHR24221:SF654">
    <property type="entry name" value="ATP-BINDING CASSETTE SUB-FAMILY B MEMBER 6"/>
    <property type="match status" value="1"/>
</dbReference>
<feature type="transmembrane region" description="Helical" evidence="11">
    <location>
        <begin position="84"/>
        <end position="107"/>
    </location>
</feature>
<keyword evidence="7 14" id="KW-0067">ATP-binding</keyword>
<dbReference type="PROSITE" id="PS50929">
    <property type="entry name" value="ABC_TM1F"/>
    <property type="match status" value="1"/>
</dbReference>
<evidence type="ECO:0000256" key="2">
    <source>
        <dbReference type="ARBA" id="ARBA00022448"/>
    </source>
</evidence>
<accession>F5XFW1</accession>
<feature type="transmembrane region" description="Helical" evidence="11">
    <location>
        <begin position="274"/>
        <end position="293"/>
    </location>
</feature>
<feature type="transmembrane region" description="Helical" evidence="11">
    <location>
        <begin position="186"/>
        <end position="206"/>
    </location>
</feature>
<gene>
    <name evidence="14" type="ordered locus">MLP_48810</name>
</gene>
<evidence type="ECO:0000259" key="12">
    <source>
        <dbReference type="PROSITE" id="PS50893"/>
    </source>
</evidence>
<sequence>MSQHDSKNRANKGFRALASTRVAWQRLSPFFRGSRGRIVLLVFLAVTTGLVEASVLALIAAMTISLSEGAASTQMSFGPLDLELPQPTTFAVAISLTVIRAVLQIFLARVPAYMSSRVMADLRIQLFDAFIKSAWSVKTTERDGAFQTLMTQSITNAAQSVIGLGNGVTATIMFAMMVAAAFMQNAVAAAVLAVAALVLFVALRPLSRTLRRHAKRLSTEAMEFTESVQDVVLVAEETEVFGATPTYVARFQDRVAAVRQPHARTRFLSGALPALYQSVALFMLVVALIAVSVAGSAQLAALAAVILMLIRALTYAQQIQTAVTAIDERVPFMNQVVDALQRYRDNPQQDGSEELTDVATLSLADVSFAYRPETKVLHDVSFGVSKGEAIGVVGPSGAGKSTIVQLLLRLREPSSGAVLVNGSDVRGIKRSSWQRKVAYVPQTSQLVWGTVRDNIRFNRDWLNDDQVEQAARRARIHDEIMTWPNGYNTEIGQRVGAISGGQRQRICLARALAGDPQVLVLDEPTSALDVRSEDAVSDSLHEIKSEVLLVLIAHRLSTLSMCDKIVVMVDGRVSAIGSHADLMEHSDFFREVNEITQRQNK</sequence>
<dbReference type="EMBL" id="AP012204">
    <property type="protein sequence ID" value="BAK37895.1"/>
    <property type="molecule type" value="Genomic_DNA"/>
</dbReference>
<dbReference type="PANTHER" id="PTHR24221">
    <property type="entry name" value="ATP-BINDING CASSETTE SUB-FAMILY B"/>
    <property type="match status" value="1"/>
</dbReference>
<evidence type="ECO:0000313" key="14">
    <source>
        <dbReference type="EMBL" id="BAK37895.1"/>
    </source>
</evidence>
<protein>
    <submittedName>
        <fullName evidence="14">Putative ABC transporter permease/ATP-binding protein</fullName>
    </submittedName>
</protein>
<dbReference type="STRING" id="1032480.MLP_48810"/>
<keyword evidence="3" id="KW-1003">Cell membrane</keyword>
<keyword evidence="15" id="KW-1185">Reference proteome</keyword>
<dbReference type="SUPFAM" id="SSF52540">
    <property type="entry name" value="P-loop containing nucleoside triphosphate hydrolases"/>
    <property type="match status" value="1"/>
</dbReference>
<keyword evidence="9 11" id="KW-0472">Membrane</keyword>
<keyword evidence="5 11" id="KW-0812">Transmembrane</keyword>
<dbReference type="AlphaFoldDB" id="F5XFW1"/>
<dbReference type="GO" id="GO:0034040">
    <property type="term" value="F:ATPase-coupled lipid transmembrane transporter activity"/>
    <property type="evidence" value="ECO:0007669"/>
    <property type="project" value="TreeGrafter"/>
</dbReference>
<feature type="domain" description="ABC transmembrane type-1" evidence="13">
    <location>
        <begin position="39"/>
        <end position="328"/>
    </location>
</feature>
<dbReference type="InterPro" id="IPR017871">
    <property type="entry name" value="ABC_transporter-like_CS"/>
</dbReference>
<evidence type="ECO:0000256" key="6">
    <source>
        <dbReference type="ARBA" id="ARBA00022741"/>
    </source>
</evidence>
<dbReference type="Pfam" id="PF00005">
    <property type="entry name" value="ABC_tran"/>
    <property type="match status" value="1"/>
</dbReference>
<keyword evidence="6" id="KW-0547">Nucleotide-binding</keyword>
<dbReference type="InterPro" id="IPR003439">
    <property type="entry name" value="ABC_transporter-like_ATP-bd"/>
</dbReference>
<feature type="transmembrane region" description="Helical" evidence="11">
    <location>
        <begin position="299"/>
        <end position="316"/>
    </location>
</feature>
<name>F5XFW1_MICPN</name>
<dbReference type="KEGG" id="mph:MLP_48810"/>
<dbReference type="SMART" id="SM00382">
    <property type="entry name" value="AAA"/>
    <property type="match status" value="1"/>
</dbReference>
<evidence type="ECO:0000256" key="1">
    <source>
        <dbReference type="ARBA" id="ARBA00004429"/>
    </source>
</evidence>
<evidence type="ECO:0000256" key="10">
    <source>
        <dbReference type="ARBA" id="ARBA00023455"/>
    </source>
</evidence>
<dbReference type="OrthoDB" id="9806127at2"/>
<dbReference type="GO" id="GO:0016887">
    <property type="term" value="F:ATP hydrolysis activity"/>
    <property type="evidence" value="ECO:0007669"/>
    <property type="project" value="InterPro"/>
</dbReference>
<dbReference type="InterPro" id="IPR036640">
    <property type="entry name" value="ABC1_TM_sf"/>
</dbReference>
<dbReference type="GO" id="GO:0140359">
    <property type="term" value="F:ABC-type transporter activity"/>
    <property type="evidence" value="ECO:0007669"/>
    <property type="project" value="InterPro"/>
</dbReference>
<dbReference type="InterPro" id="IPR027417">
    <property type="entry name" value="P-loop_NTPase"/>
</dbReference>
<dbReference type="PROSITE" id="PS50893">
    <property type="entry name" value="ABC_TRANSPORTER_2"/>
    <property type="match status" value="1"/>
</dbReference>
<evidence type="ECO:0000256" key="9">
    <source>
        <dbReference type="ARBA" id="ARBA00023136"/>
    </source>
</evidence>
<feature type="transmembrane region" description="Helical" evidence="11">
    <location>
        <begin position="160"/>
        <end position="180"/>
    </location>
</feature>
<evidence type="ECO:0000256" key="11">
    <source>
        <dbReference type="SAM" id="Phobius"/>
    </source>
</evidence>
<comment type="subcellular location">
    <subcellularLocation>
        <location evidence="1">Cell inner membrane</location>
        <topology evidence="1">Multi-pass membrane protein</topology>
    </subcellularLocation>
</comment>
<dbReference type="Gene3D" id="3.40.50.300">
    <property type="entry name" value="P-loop containing nucleotide triphosphate hydrolases"/>
    <property type="match status" value="1"/>
</dbReference>
<dbReference type="PROSITE" id="PS00211">
    <property type="entry name" value="ABC_TRANSPORTER_1"/>
    <property type="match status" value="1"/>
</dbReference>
<keyword evidence="8 11" id="KW-1133">Transmembrane helix</keyword>
<organism evidence="14 15">
    <name type="scientific">Microlunatus phosphovorus (strain ATCC 700054 / DSM 10555 / JCM 9379 / NBRC 101784 / NCIMB 13414 / VKM Ac-1990 / NM-1)</name>
    <dbReference type="NCBI Taxonomy" id="1032480"/>
    <lineage>
        <taxon>Bacteria</taxon>
        <taxon>Bacillati</taxon>
        <taxon>Actinomycetota</taxon>
        <taxon>Actinomycetes</taxon>
        <taxon>Propionibacteriales</taxon>
        <taxon>Propionibacteriaceae</taxon>
        <taxon>Microlunatus</taxon>
    </lineage>
</organism>
<dbReference type="HOGENOM" id="CLU_000604_84_3_11"/>
<keyword evidence="2" id="KW-0813">Transport</keyword>
<dbReference type="GO" id="GO:0005886">
    <property type="term" value="C:plasma membrane"/>
    <property type="evidence" value="ECO:0007669"/>
    <property type="project" value="UniProtKB-SubCell"/>
</dbReference>
<proteinExistence type="inferred from homology"/>
<dbReference type="eggNOG" id="COG1132">
    <property type="taxonomic scope" value="Bacteria"/>
</dbReference>
<dbReference type="InterPro" id="IPR039421">
    <property type="entry name" value="Type_1_exporter"/>
</dbReference>
<evidence type="ECO:0000256" key="7">
    <source>
        <dbReference type="ARBA" id="ARBA00022840"/>
    </source>
</evidence>
<feature type="transmembrane region" description="Helical" evidence="11">
    <location>
        <begin position="38"/>
        <end position="64"/>
    </location>
</feature>
<evidence type="ECO:0000256" key="3">
    <source>
        <dbReference type="ARBA" id="ARBA00022475"/>
    </source>
</evidence>
<dbReference type="InterPro" id="IPR003593">
    <property type="entry name" value="AAA+_ATPase"/>
</dbReference>
<evidence type="ECO:0000256" key="8">
    <source>
        <dbReference type="ARBA" id="ARBA00022989"/>
    </source>
</evidence>
<comment type="similarity">
    <text evidence="10">Belongs to the ABC transporter superfamily. Siderophore-Fe(3+) uptake transporter (SIUT) (TC 3.A.1.21) family.</text>
</comment>
<feature type="domain" description="ABC transporter" evidence="12">
    <location>
        <begin position="361"/>
        <end position="595"/>
    </location>
</feature>
<dbReference type="RefSeq" id="WP_013865718.1">
    <property type="nucleotide sequence ID" value="NC_015635.1"/>
</dbReference>